<dbReference type="STRING" id="1406840.Q763_16690"/>
<name>A0A0A2LI13_9FLAO</name>
<keyword evidence="2" id="KW-1185">Reference proteome</keyword>
<accession>A0A0A2LI13</accession>
<dbReference type="RefSeq" id="WP_035136106.1">
    <property type="nucleotide sequence ID" value="NZ_JRLV01000026.1"/>
</dbReference>
<reference evidence="1 2" key="1">
    <citation type="submission" date="2013-09" db="EMBL/GenBank/DDBJ databases">
        <authorList>
            <person name="Zeng Z."/>
            <person name="Chen C."/>
        </authorList>
    </citation>
    <scope>NUCLEOTIDE SEQUENCE [LARGE SCALE GENOMIC DNA]</scope>
    <source>
        <strain evidence="1 2">F44-8</strain>
    </source>
</reference>
<dbReference type="eggNOG" id="ENOG50311DS">
    <property type="taxonomic scope" value="Bacteria"/>
</dbReference>
<dbReference type="AlphaFoldDB" id="A0A0A2LI13"/>
<evidence type="ECO:0000313" key="2">
    <source>
        <dbReference type="Proteomes" id="UP000030129"/>
    </source>
</evidence>
<dbReference type="EMBL" id="JRLV01000026">
    <property type="protein sequence ID" value="KGO78823.1"/>
    <property type="molecule type" value="Genomic_DNA"/>
</dbReference>
<proteinExistence type="predicted"/>
<dbReference type="Proteomes" id="UP000030129">
    <property type="component" value="Unassembled WGS sequence"/>
</dbReference>
<gene>
    <name evidence="1" type="ORF">Q763_16690</name>
</gene>
<comment type="caution">
    <text evidence="1">The sequence shown here is derived from an EMBL/GenBank/DDBJ whole genome shotgun (WGS) entry which is preliminary data.</text>
</comment>
<organism evidence="1 2">
    <name type="scientific">Flavobacterium beibuense F44-8</name>
    <dbReference type="NCBI Taxonomy" id="1406840"/>
    <lineage>
        <taxon>Bacteria</taxon>
        <taxon>Pseudomonadati</taxon>
        <taxon>Bacteroidota</taxon>
        <taxon>Flavobacteriia</taxon>
        <taxon>Flavobacteriales</taxon>
        <taxon>Flavobacteriaceae</taxon>
        <taxon>Flavobacterium</taxon>
    </lineage>
</organism>
<evidence type="ECO:0000313" key="1">
    <source>
        <dbReference type="EMBL" id="KGO78823.1"/>
    </source>
</evidence>
<sequence length="132" mass="15563">MRALQDMNNVDKAYLLARLFPDEREALIGVALQQVEFFIQQEQAVRDMWKDTLITAEFWYDLVRSTQRIIRNQGTGLYRSARVFSDQLFDGYNAIFMIYCLIGYTQDEVCPYKLKQAIHLLFGEYQLFTIAI</sequence>
<protein>
    <submittedName>
        <fullName evidence="1">Uncharacterized protein</fullName>
    </submittedName>
</protein>